<keyword evidence="2" id="KW-0843">Virulence</keyword>
<reference evidence="5 6" key="1">
    <citation type="submission" date="2019-02" db="EMBL/GenBank/DDBJ databases">
        <title>Genome sequencing of the rare red list fungi Phlebia centrifuga.</title>
        <authorList>
            <person name="Buettner E."/>
            <person name="Kellner H."/>
        </authorList>
    </citation>
    <scope>NUCLEOTIDE SEQUENCE [LARGE SCALE GENOMIC DNA]</scope>
    <source>
        <strain evidence="5 6">DSM 108282</strain>
    </source>
</reference>
<sequence length="587" mass="61891">MQQSALYVIYLSLLARATAQLVPPPLNSPGEFQLWANASEVSPAPSEACANALASVIACNATLLTLSPRDLSSQDFALSLTSADLDNVCTTACENSLTNITTSVDSTCAGQWTYGVNNGKGTIVPYVPSLPFRQISYTYSQACAKDSSGAYCYTSQAVSSEDLSLTDLPAATLCDECHLALIRVQMASPFGYDARFESEWIQIQGICGVNYTVPTPDPLTTALPTVTPVSGTWALPAPTRSLSPANSSTCVFGDYTVASGDTCDSISLAQSVAYTQLISVNGLQYQCNNLPPAGTKICLPGKCTLHVVTSDDTCMTIASDSGITWTQFLSCPPGGGYTPGATVSGANPAGTITALALPTGQVAPGSNRQFCGQWYTVQSGETCPEILQRFGITNDTFYYLNPVVNSDCSNLYAGFDYCVGVFGNTTSSSAMFAQTYVASSMISMYINDFPVGGGFASGSGSSLAPSVTITPPPATVTKPVPTPAPGTLDPSTCLKYYNAQVGDTCFAITVVNNINNAQFLYWNTGIKSDCSNLQPGLDYWYAFINSNRFDRLKSCINALVFLVLVSLTLSVARGDVYLLSLAARSGD</sequence>
<protein>
    <recommendedName>
        <fullName evidence="4">LysM domain-containing protein</fullName>
    </recommendedName>
</protein>
<keyword evidence="1" id="KW-0147">Chitin-binding</keyword>
<dbReference type="PANTHER" id="PTHR34997">
    <property type="entry name" value="AM15"/>
    <property type="match status" value="1"/>
</dbReference>
<dbReference type="CDD" id="cd00118">
    <property type="entry name" value="LysM"/>
    <property type="match status" value="2"/>
</dbReference>
<dbReference type="InterPro" id="IPR052210">
    <property type="entry name" value="LysM1-like"/>
</dbReference>
<dbReference type="AlphaFoldDB" id="A0A4S4KK32"/>
<organism evidence="5 6">
    <name type="scientific">Hermanssonia centrifuga</name>
    <dbReference type="NCBI Taxonomy" id="98765"/>
    <lineage>
        <taxon>Eukaryota</taxon>
        <taxon>Fungi</taxon>
        <taxon>Dikarya</taxon>
        <taxon>Basidiomycota</taxon>
        <taxon>Agaricomycotina</taxon>
        <taxon>Agaricomycetes</taxon>
        <taxon>Polyporales</taxon>
        <taxon>Meruliaceae</taxon>
        <taxon>Hermanssonia</taxon>
    </lineage>
</organism>
<feature type="domain" description="LysM" evidence="4">
    <location>
        <begin position="253"/>
        <end position="299"/>
    </location>
</feature>
<dbReference type="SUPFAM" id="SSF54106">
    <property type="entry name" value="LysM domain"/>
    <property type="match status" value="2"/>
</dbReference>
<evidence type="ECO:0000259" key="4">
    <source>
        <dbReference type="PROSITE" id="PS51782"/>
    </source>
</evidence>
<gene>
    <name evidence="5" type="ORF">EW026_g3876</name>
</gene>
<evidence type="ECO:0000313" key="6">
    <source>
        <dbReference type="Proteomes" id="UP000309038"/>
    </source>
</evidence>
<dbReference type="GO" id="GO:0008061">
    <property type="term" value="F:chitin binding"/>
    <property type="evidence" value="ECO:0007669"/>
    <property type="project" value="UniProtKB-KW"/>
</dbReference>
<keyword evidence="6" id="KW-1185">Reference proteome</keyword>
<dbReference type="InterPro" id="IPR018392">
    <property type="entry name" value="LysM"/>
</dbReference>
<feature type="domain" description="LysM" evidence="4">
    <location>
        <begin position="373"/>
        <end position="419"/>
    </location>
</feature>
<evidence type="ECO:0000256" key="1">
    <source>
        <dbReference type="ARBA" id="ARBA00022669"/>
    </source>
</evidence>
<dbReference type="SMART" id="SM00257">
    <property type="entry name" value="LysM"/>
    <property type="match status" value="3"/>
</dbReference>
<evidence type="ECO:0000313" key="5">
    <source>
        <dbReference type="EMBL" id="THG98290.1"/>
    </source>
</evidence>
<dbReference type="Pfam" id="PF01476">
    <property type="entry name" value="LysM"/>
    <property type="match status" value="4"/>
</dbReference>
<dbReference type="Gene3D" id="3.10.350.10">
    <property type="entry name" value="LysM domain"/>
    <property type="match status" value="4"/>
</dbReference>
<accession>A0A4S4KK32</accession>
<name>A0A4S4KK32_9APHY</name>
<evidence type="ECO:0000256" key="3">
    <source>
        <dbReference type="SAM" id="SignalP"/>
    </source>
</evidence>
<dbReference type="Proteomes" id="UP000309038">
    <property type="component" value="Unassembled WGS sequence"/>
</dbReference>
<dbReference type="EMBL" id="SGPJ01000126">
    <property type="protein sequence ID" value="THG98290.1"/>
    <property type="molecule type" value="Genomic_DNA"/>
</dbReference>
<feature type="signal peptide" evidence="3">
    <location>
        <begin position="1"/>
        <end position="19"/>
    </location>
</feature>
<dbReference type="InterPro" id="IPR036779">
    <property type="entry name" value="LysM_dom_sf"/>
</dbReference>
<feature type="chain" id="PRO_5020531195" description="LysM domain-containing protein" evidence="3">
    <location>
        <begin position="20"/>
        <end position="587"/>
    </location>
</feature>
<keyword evidence="3" id="KW-0732">Signal</keyword>
<feature type="domain" description="LysM" evidence="4">
    <location>
        <begin position="495"/>
        <end position="541"/>
    </location>
</feature>
<evidence type="ECO:0000256" key="2">
    <source>
        <dbReference type="ARBA" id="ARBA00023026"/>
    </source>
</evidence>
<proteinExistence type="predicted"/>
<dbReference type="PANTHER" id="PTHR34997:SF1">
    <property type="entry name" value="PEPTIDOGLYCAN-BINDING LYSIN DOMAIN"/>
    <property type="match status" value="1"/>
</dbReference>
<dbReference type="PROSITE" id="PS51782">
    <property type="entry name" value="LYSM"/>
    <property type="match status" value="3"/>
</dbReference>
<comment type="caution">
    <text evidence="5">The sequence shown here is derived from an EMBL/GenBank/DDBJ whole genome shotgun (WGS) entry which is preliminary data.</text>
</comment>